<dbReference type="OrthoDB" id="46180at2759"/>
<evidence type="ECO:0000313" key="1">
    <source>
        <dbReference type="EMBL" id="GMI22253.1"/>
    </source>
</evidence>
<evidence type="ECO:0000313" key="2">
    <source>
        <dbReference type="Proteomes" id="UP001165065"/>
    </source>
</evidence>
<dbReference type="AlphaFoldDB" id="A0A9W7FXT5"/>
<comment type="caution">
    <text evidence="1">The sequence shown here is derived from an EMBL/GenBank/DDBJ whole genome shotgun (WGS) entry which is preliminary data.</text>
</comment>
<proteinExistence type="predicted"/>
<dbReference type="EMBL" id="BRYA01000546">
    <property type="protein sequence ID" value="GMI22253.1"/>
    <property type="molecule type" value="Genomic_DNA"/>
</dbReference>
<protein>
    <submittedName>
        <fullName evidence="1">Uncharacterized protein</fullName>
    </submittedName>
</protein>
<accession>A0A9W7FXT5</accession>
<reference evidence="2" key="1">
    <citation type="journal article" date="2023" name="Commun. Biol.">
        <title>Genome analysis of Parmales, the sister group of diatoms, reveals the evolutionary specialization of diatoms from phago-mixotrophs to photoautotrophs.</title>
        <authorList>
            <person name="Ban H."/>
            <person name="Sato S."/>
            <person name="Yoshikawa S."/>
            <person name="Yamada K."/>
            <person name="Nakamura Y."/>
            <person name="Ichinomiya M."/>
            <person name="Sato N."/>
            <person name="Blanc-Mathieu R."/>
            <person name="Endo H."/>
            <person name="Kuwata A."/>
            <person name="Ogata H."/>
        </authorList>
    </citation>
    <scope>NUCLEOTIDE SEQUENCE [LARGE SCALE GENOMIC DNA]</scope>
</reference>
<gene>
    <name evidence="1" type="ORF">TrCOL_g8351</name>
</gene>
<sequence length="137" mass="15198">MDWFNNTIVYPGMEKRLSECDVLSTALKECKLKSSKFPAVSASVSKSSFGGWFLGRNDVSTSSPPAPTCNSEAHMLWSCRALALGCSSEVKALKTCRKETKGECKREQVDMGKCIMDKREAMREYVKGKRKEKVGGD</sequence>
<organism evidence="1 2">
    <name type="scientific">Triparma columacea</name>
    <dbReference type="NCBI Taxonomy" id="722753"/>
    <lineage>
        <taxon>Eukaryota</taxon>
        <taxon>Sar</taxon>
        <taxon>Stramenopiles</taxon>
        <taxon>Ochrophyta</taxon>
        <taxon>Bolidophyceae</taxon>
        <taxon>Parmales</taxon>
        <taxon>Triparmaceae</taxon>
        <taxon>Triparma</taxon>
    </lineage>
</organism>
<name>A0A9W7FXT5_9STRA</name>
<dbReference type="Proteomes" id="UP001165065">
    <property type="component" value="Unassembled WGS sequence"/>
</dbReference>
<keyword evidence="2" id="KW-1185">Reference proteome</keyword>